<comment type="caution">
    <text evidence="1">The sequence shown here is derived from an EMBL/GenBank/DDBJ whole genome shotgun (WGS) entry which is preliminary data.</text>
</comment>
<gene>
    <name evidence="1" type="ORF">CGGC5_v014957</name>
</gene>
<reference evidence="1 2" key="2">
    <citation type="submission" date="2020-04" db="EMBL/GenBank/DDBJ databases">
        <title>Genome sequencing and assembly of multiple isolates from the Colletotrichum gloeosporioides species complex.</title>
        <authorList>
            <person name="Gan P."/>
            <person name="Shirasu K."/>
        </authorList>
    </citation>
    <scope>NUCLEOTIDE SEQUENCE [LARGE SCALE GENOMIC DNA]</scope>
    <source>
        <strain evidence="1 2">Nara gc5</strain>
    </source>
</reference>
<evidence type="ECO:0000313" key="2">
    <source>
        <dbReference type="Proteomes" id="UP000011096"/>
    </source>
</evidence>
<dbReference type="OrthoDB" id="5062850at2759"/>
<proteinExistence type="predicted"/>
<evidence type="ECO:0000313" key="1">
    <source>
        <dbReference type="EMBL" id="KAF4476983.1"/>
    </source>
</evidence>
<sequence length="153" mass="17520">MPPGAFTLTFEGDQKCSEIFRTVVQRDAAWQAAVDLSLERQILPSLSWVTRRLDGWAHIGSLSKWHVLEGFPQAVQDIVAGKSIVKCNFDVGEAWDVEKLVEERKDWTMSDWKERWKRGFGVRFDPDPPSPKYLHLLCDNTFETNVPIDPAAF</sequence>
<dbReference type="RefSeq" id="XP_031878172.1">
    <property type="nucleotide sequence ID" value="XM_032025257.1"/>
</dbReference>
<name>A0A7J6ILI1_COLFN</name>
<keyword evidence="2" id="KW-1185">Reference proteome</keyword>
<organism evidence="1 2">
    <name type="scientific">Colletotrichum fructicola (strain Nara gc5)</name>
    <name type="common">Anthracnose fungus</name>
    <name type="synonym">Colletotrichum gloeosporioides (strain Nara gc5)</name>
    <dbReference type="NCBI Taxonomy" id="1213859"/>
    <lineage>
        <taxon>Eukaryota</taxon>
        <taxon>Fungi</taxon>
        <taxon>Dikarya</taxon>
        <taxon>Ascomycota</taxon>
        <taxon>Pezizomycotina</taxon>
        <taxon>Sordariomycetes</taxon>
        <taxon>Hypocreomycetidae</taxon>
        <taxon>Glomerellales</taxon>
        <taxon>Glomerellaceae</taxon>
        <taxon>Colletotrichum</taxon>
        <taxon>Colletotrichum gloeosporioides species complex</taxon>
    </lineage>
</organism>
<protein>
    <submittedName>
        <fullName evidence="1">Uncharacterized protein</fullName>
    </submittedName>
</protein>
<dbReference type="AlphaFoldDB" id="A0A7J6ILI1"/>
<reference evidence="1 2" key="1">
    <citation type="submission" date="2012-08" db="EMBL/GenBank/DDBJ databases">
        <authorList>
            <person name="Gan P.H.P."/>
            <person name="Ikeda K."/>
            <person name="Irieda H."/>
            <person name="Narusaka M."/>
            <person name="O'Connell R.J."/>
            <person name="Narusaka Y."/>
            <person name="Takano Y."/>
            <person name="Kubo Y."/>
            <person name="Shirasu K."/>
        </authorList>
    </citation>
    <scope>NUCLEOTIDE SEQUENCE [LARGE SCALE GENOMIC DNA]</scope>
    <source>
        <strain evidence="1 2">Nara gc5</strain>
    </source>
</reference>
<dbReference type="GeneID" id="43609419"/>
<dbReference type="Proteomes" id="UP000011096">
    <property type="component" value="Unassembled WGS sequence"/>
</dbReference>
<dbReference type="InParanoid" id="A0A7J6ILI1"/>
<accession>A0A7J6ILI1</accession>
<dbReference type="EMBL" id="ANPB02000009">
    <property type="protein sequence ID" value="KAF4476983.1"/>
    <property type="molecule type" value="Genomic_DNA"/>
</dbReference>